<keyword evidence="3" id="KW-1185">Reference proteome</keyword>
<dbReference type="OrthoDB" id="382537at2157"/>
<dbReference type="Proteomes" id="UP000823736">
    <property type="component" value="Unassembled WGS sequence"/>
</dbReference>
<sequence>MTVTHYDVVEGRIALALLIGLLSLALFAHLVIGQPSSMMPALIALGGLMILTFQNVLIYLSQLGAGEEEEEAEGANAA</sequence>
<evidence type="ECO:0000256" key="1">
    <source>
        <dbReference type="SAM" id="Phobius"/>
    </source>
</evidence>
<name>A0A8T4GWF6_9EURY</name>
<dbReference type="RefSeq" id="WP_209491498.1">
    <property type="nucleotide sequence ID" value="NZ_JAGGLC010000003.1"/>
</dbReference>
<organism evidence="2 3">
    <name type="scientific">Halolamina salifodinae</name>
    <dbReference type="NCBI Taxonomy" id="1202767"/>
    <lineage>
        <taxon>Archaea</taxon>
        <taxon>Methanobacteriati</taxon>
        <taxon>Methanobacteriota</taxon>
        <taxon>Stenosarchaea group</taxon>
        <taxon>Halobacteria</taxon>
        <taxon>Halobacteriales</taxon>
        <taxon>Haloferacaceae</taxon>
    </lineage>
</organism>
<proteinExistence type="predicted"/>
<dbReference type="EMBL" id="JAGGLC010000003">
    <property type="protein sequence ID" value="MBP1987229.1"/>
    <property type="molecule type" value="Genomic_DNA"/>
</dbReference>
<gene>
    <name evidence="2" type="ORF">J2753_001727</name>
</gene>
<reference evidence="2" key="1">
    <citation type="submission" date="2021-03" db="EMBL/GenBank/DDBJ databases">
        <title>Genomic Encyclopedia of Type Strains, Phase IV (KMG-IV): sequencing the most valuable type-strain genomes for metagenomic binning, comparative biology and taxonomic classification.</title>
        <authorList>
            <person name="Goeker M."/>
        </authorList>
    </citation>
    <scope>NUCLEOTIDE SEQUENCE</scope>
    <source>
        <strain evidence="2">DSM 26232</strain>
    </source>
</reference>
<feature type="transmembrane region" description="Helical" evidence="1">
    <location>
        <begin position="38"/>
        <end position="60"/>
    </location>
</feature>
<dbReference type="AlphaFoldDB" id="A0A8T4GWF6"/>
<accession>A0A8T4GWF6</accession>
<protein>
    <submittedName>
        <fullName evidence="2">Uncharacterized protein</fullName>
    </submittedName>
</protein>
<keyword evidence="1" id="KW-1133">Transmembrane helix</keyword>
<evidence type="ECO:0000313" key="2">
    <source>
        <dbReference type="EMBL" id="MBP1987229.1"/>
    </source>
</evidence>
<evidence type="ECO:0000313" key="3">
    <source>
        <dbReference type="Proteomes" id="UP000823736"/>
    </source>
</evidence>
<feature type="transmembrane region" description="Helical" evidence="1">
    <location>
        <begin position="12"/>
        <end position="32"/>
    </location>
</feature>
<comment type="caution">
    <text evidence="2">The sequence shown here is derived from an EMBL/GenBank/DDBJ whole genome shotgun (WGS) entry which is preliminary data.</text>
</comment>
<keyword evidence="1" id="KW-0472">Membrane</keyword>
<keyword evidence="1" id="KW-0812">Transmembrane</keyword>